<protein>
    <recommendedName>
        <fullName evidence="3">ABC-type glycine betaine transport system substrate-binding domain-containing protein</fullName>
    </recommendedName>
</protein>
<name>A0A507FE40_9FUNG</name>
<feature type="signal peptide" evidence="2">
    <location>
        <begin position="1"/>
        <end position="20"/>
    </location>
</feature>
<dbReference type="GO" id="GO:0022857">
    <property type="term" value="F:transmembrane transporter activity"/>
    <property type="evidence" value="ECO:0007669"/>
    <property type="project" value="InterPro"/>
</dbReference>
<keyword evidence="1" id="KW-1133">Transmembrane helix</keyword>
<dbReference type="EMBL" id="QEAP01000149">
    <property type="protein sequence ID" value="TPX74025.1"/>
    <property type="molecule type" value="Genomic_DNA"/>
</dbReference>
<gene>
    <name evidence="4" type="ORF">CcCBS67573_g04706</name>
</gene>
<feature type="chain" id="PRO_5021440874" description="ABC-type glycine betaine transport system substrate-binding domain-containing protein" evidence="2">
    <location>
        <begin position="21"/>
        <end position="906"/>
    </location>
</feature>
<feature type="domain" description="ABC-type glycine betaine transport system substrate-binding" evidence="3">
    <location>
        <begin position="253"/>
        <end position="403"/>
    </location>
</feature>
<feature type="transmembrane region" description="Helical" evidence="1">
    <location>
        <begin position="695"/>
        <end position="716"/>
    </location>
</feature>
<feature type="transmembrane region" description="Helical" evidence="1">
    <location>
        <begin position="752"/>
        <end position="771"/>
    </location>
</feature>
<evidence type="ECO:0000259" key="3">
    <source>
        <dbReference type="Pfam" id="PF04069"/>
    </source>
</evidence>
<dbReference type="Pfam" id="PF04069">
    <property type="entry name" value="OpuAC"/>
    <property type="match status" value="1"/>
</dbReference>
<dbReference type="OrthoDB" id="2145805at2759"/>
<comment type="caution">
    <text evidence="4">The sequence shown here is derived from an EMBL/GenBank/DDBJ whole genome shotgun (WGS) entry which is preliminary data.</text>
</comment>
<sequence length="906" mass="101485">MRAPLVALLALYLAATPSIQHPNIARTGFLRSAHHGGKLAEFAEIDSLSEVAQNTSAVVEQLTQDLIMDDMKFEKCWSGSRYGWEDYENYTSHFRRIVLEQDAWDSARLSTNIFYRLVSEIMGFKVNYREYWGGYDNVLGPRLHAGISDVVMEMWITGVPVTWRDHGSIGYTGRSGMYVPSWIADQNPLLAFDFWRFFQNPAAIDIMQKRIWKPQVFKADGSPICTDIENGCSNNVYRPKWWTAAQDDRFVNMLGIDPSWSQYHYERLIDGLELNATMTWLGDTDFYGIVGEALANGTACVFYHWKPSAFVAVNNVTRLMFPDVNDDATQKFLVDPAHSPIRNDEASSLITKASPFNFVDEFPDVSKLLNLITISEKQINDLLGAMQFKNMTYDAAVCDWMRKSEAQWSQWIPPPPVLLSSCGFGQGLYLSNNLPVCFVCPRGSYNWDEYNTKECKPCPPNAVCPGGSVVRHETPTVELLFLYFQVIHLIFGVTTTDMSGMSSLHLFLALTSLDIDGMATDCPVNLSGVSKQLFRFLLPFLFFIHTFILYTLANVFRKQFPEQWKVFIGYLPRQGNHISVRVIFLRILQMVGTFVLMPLVEASLAILDCRKIAGLYVDFQAPDEQCFQGAHLPAAIFAIVMLVILLGVYPVTLGYQLYRIQKAGKLKYEDAGDGQHLTVLDELNMTVYEDYRRDYFYMGPIVIWEKGILVLLFKLLVGKVEAIGFTFVVILAVLCFQRIYIQPYRYGLEAYVNREICLCWLTIMAVLLSTLQFAQNVGSSITFLIVLPPALHFIRWCNAAYAKYRSPVIDAQEYDPVPVSQVGSAQSGGTTSLHRTSSKMAKGNSIENLVKMGSVRASSLMRQPSTASAGGAAAAAAALAAARKVSASDASARAVALDSVVSNKGP</sequence>
<dbReference type="PANTHER" id="PTHR11319">
    <property type="entry name" value="G PROTEIN-COUPLED RECEPTOR-RELATED"/>
    <property type="match status" value="1"/>
</dbReference>
<evidence type="ECO:0000256" key="1">
    <source>
        <dbReference type="SAM" id="Phobius"/>
    </source>
</evidence>
<dbReference type="SUPFAM" id="SSF53850">
    <property type="entry name" value="Periplasmic binding protein-like II"/>
    <property type="match status" value="1"/>
</dbReference>
<dbReference type="PANTHER" id="PTHR11319:SF35">
    <property type="entry name" value="OUTER MEMBRANE PROTEIN PMPC-RELATED"/>
    <property type="match status" value="1"/>
</dbReference>
<dbReference type="GO" id="GO:0043190">
    <property type="term" value="C:ATP-binding cassette (ABC) transporter complex"/>
    <property type="evidence" value="ECO:0007669"/>
    <property type="project" value="InterPro"/>
</dbReference>
<dbReference type="InterPro" id="IPR007210">
    <property type="entry name" value="ABC_Gly_betaine_transp_sub-bd"/>
</dbReference>
<evidence type="ECO:0000313" key="4">
    <source>
        <dbReference type="EMBL" id="TPX74025.1"/>
    </source>
</evidence>
<dbReference type="Proteomes" id="UP000320333">
    <property type="component" value="Unassembled WGS sequence"/>
</dbReference>
<dbReference type="Gene3D" id="3.40.190.10">
    <property type="entry name" value="Periplasmic binding protein-like II"/>
    <property type="match status" value="1"/>
</dbReference>
<feature type="transmembrane region" description="Helical" evidence="1">
    <location>
        <begin position="578"/>
        <end position="600"/>
    </location>
</feature>
<dbReference type="Gene3D" id="3.40.190.100">
    <property type="entry name" value="Glycine betaine-binding periplasmic protein, domain 2"/>
    <property type="match status" value="1"/>
</dbReference>
<dbReference type="AlphaFoldDB" id="A0A507FE40"/>
<keyword evidence="1" id="KW-0812">Transmembrane</keyword>
<feature type="transmembrane region" description="Helical" evidence="1">
    <location>
        <begin position="634"/>
        <end position="658"/>
    </location>
</feature>
<organism evidence="4 5">
    <name type="scientific">Chytriomyces confervae</name>
    <dbReference type="NCBI Taxonomy" id="246404"/>
    <lineage>
        <taxon>Eukaryota</taxon>
        <taxon>Fungi</taxon>
        <taxon>Fungi incertae sedis</taxon>
        <taxon>Chytridiomycota</taxon>
        <taxon>Chytridiomycota incertae sedis</taxon>
        <taxon>Chytridiomycetes</taxon>
        <taxon>Chytridiales</taxon>
        <taxon>Chytriomycetaceae</taxon>
        <taxon>Chytriomyces</taxon>
    </lineage>
</organism>
<evidence type="ECO:0000256" key="2">
    <source>
        <dbReference type="SAM" id="SignalP"/>
    </source>
</evidence>
<keyword evidence="5" id="KW-1185">Reference proteome</keyword>
<reference evidence="4 5" key="1">
    <citation type="journal article" date="2019" name="Sci. Rep.">
        <title>Comparative genomics of chytrid fungi reveal insights into the obligate biotrophic and pathogenic lifestyle of Synchytrium endobioticum.</title>
        <authorList>
            <person name="van de Vossenberg B.T.L.H."/>
            <person name="Warris S."/>
            <person name="Nguyen H.D.T."/>
            <person name="van Gent-Pelzer M.P.E."/>
            <person name="Joly D.L."/>
            <person name="van de Geest H.C."/>
            <person name="Bonants P.J.M."/>
            <person name="Smith D.S."/>
            <person name="Levesque C.A."/>
            <person name="van der Lee T.A.J."/>
        </authorList>
    </citation>
    <scope>NUCLEOTIDE SEQUENCE [LARGE SCALE GENOMIC DNA]</scope>
    <source>
        <strain evidence="4 5">CBS 675.73</strain>
    </source>
</reference>
<feature type="transmembrane region" description="Helical" evidence="1">
    <location>
        <begin position="536"/>
        <end position="557"/>
    </location>
</feature>
<proteinExistence type="predicted"/>
<feature type="transmembrane region" description="Helical" evidence="1">
    <location>
        <begin position="722"/>
        <end position="740"/>
    </location>
</feature>
<keyword evidence="2" id="KW-0732">Signal</keyword>
<feature type="transmembrane region" description="Helical" evidence="1">
    <location>
        <begin position="777"/>
        <end position="797"/>
    </location>
</feature>
<evidence type="ECO:0000313" key="5">
    <source>
        <dbReference type="Proteomes" id="UP000320333"/>
    </source>
</evidence>
<keyword evidence="1" id="KW-0472">Membrane</keyword>
<accession>A0A507FE40</accession>